<protein>
    <recommendedName>
        <fullName evidence="3">glucan endo-1,3-beta-D-glucosidase</fullName>
        <ecNumber evidence="3">3.2.1.39</ecNumber>
    </recommendedName>
    <alternativeName>
        <fullName evidence="6">(1-&gt;3)-beta-glucan endohydrolase</fullName>
    </alternativeName>
    <alternativeName>
        <fullName evidence="7">Beta-1,3-endoglucanase</fullName>
    </alternativeName>
</protein>
<evidence type="ECO:0000256" key="8">
    <source>
        <dbReference type="RuleBase" id="RU004335"/>
    </source>
</evidence>
<dbReference type="InterPro" id="IPR000490">
    <property type="entry name" value="Glyco_hydro_17"/>
</dbReference>
<dbReference type="OrthoDB" id="941679at2759"/>
<dbReference type="AlphaFoldDB" id="A0A5N6RFU5"/>
<keyword evidence="10" id="KW-0732">Signal</keyword>
<keyword evidence="4 9" id="KW-0378">Hydrolase</keyword>
<sequence length="374" mass="40983">MATFFKTSNRSFMAAIVLLLGLLVANLGTTGGESIGVCYGMMGNNLPPHSEVISLYRSNNIKRMRLYDPNQAALQALRDSNIELMLGVPNSDLQSLATNPSNANSWVQRNVLSFWPSVRFRYIAVGNEVSPVNGATASLAQFVLPAVRNVFNAIRSAGLQDQIKVSTAIDMTLIGTSFPPSQGAFRGDVRGYLDPIIGHLAYAKAPLLANVYTYFSYAGNPRDISLPYALFTSPSVVVWDGQRGYQNLFDAMMDALYSALESTGNPLDVVVSESGWPSAGGVATTVDNARTYYSNLIRHVKGGTPKSPGRAIETYLFAMFDENQKQPELEKHFGVFSPNKQPKYSLNFNGERIIWEDIVTVDQYNATVSLKSEM</sequence>
<evidence type="ECO:0000313" key="11">
    <source>
        <dbReference type="EMBL" id="KAE8076700.1"/>
    </source>
</evidence>
<dbReference type="GO" id="GO:0042973">
    <property type="term" value="F:glucan endo-1,3-beta-D-glucosidase activity"/>
    <property type="evidence" value="ECO:0007669"/>
    <property type="project" value="UniProtKB-EC"/>
</dbReference>
<comment type="catalytic activity">
    <reaction evidence="1">
        <text>Hydrolysis of (1-&gt;3)-beta-D-glucosidic linkages in (1-&gt;3)-beta-D-glucans.</text>
        <dbReference type="EC" id="3.2.1.39"/>
    </reaction>
</comment>
<dbReference type="Gene3D" id="3.20.20.80">
    <property type="entry name" value="Glycosidases"/>
    <property type="match status" value="1"/>
</dbReference>
<dbReference type="Proteomes" id="UP000327013">
    <property type="component" value="Chromosome 6"/>
</dbReference>
<feature type="signal peptide" evidence="10">
    <location>
        <begin position="1"/>
        <end position="32"/>
    </location>
</feature>
<evidence type="ECO:0000256" key="1">
    <source>
        <dbReference type="ARBA" id="ARBA00000382"/>
    </source>
</evidence>
<evidence type="ECO:0000256" key="6">
    <source>
        <dbReference type="ARBA" id="ARBA00033335"/>
    </source>
</evidence>
<dbReference type="FunFam" id="3.20.20.80:FF:000010">
    <property type="entry name" value="glucan endo-1,3-beta-glucosidase, basic"/>
    <property type="match status" value="1"/>
</dbReference>
<keyword evidence="5 9" id="KW-0326">Glycosidase</keyword>
<reference evidence="11 12" key="1">
    <citation type="submission" date="2019-06" db="EMBL/GenBank/DDBJ databases">
        <title>A chromosomal-level reference genome of Carpinus fangiana (Coryloideae, Betulaceae).</title>
        <authorList>
            <person name="Yang X."/>
            <person name="Wang Z."/>
            <person name="Zhang L."/>
            <person name="Hao G."/>
            <person name="Liu J."/>
            <person name="Yang Y."/>
        </authorList>
    </citation>
    <scope>NUCLEOTIDE SEQUENCE [LARGE SCALE GENOMIC DNA]</scope>
    <source>
        <strain evidence="11">Cfa_2016G</strain>
        <tissue evidence="11">Leaf</tissue>
    </source>
</reference>
<evidence type="ECO:0000256" key="5">
    <source>
        <dbReference type="ARBA" id="ARBA00023295"/>
    </source>
</evidence>
<evidence type="ECO:0000256" key="7">
    <source>
        <dbReference type="ARBA" id="ARBA00033417"/>
    </source>
</evidence>
<evidence type="ECO:0000256" key="9">
    <source>
        <dbReference type="RuleBase" id="RU004336"/>
    </source>
</evidence>
<accession>A0A5N6RFU5</accession>
<evidence type="ECO:0000256" key="2">
    <source>
        <dbReference type="ARBA" id="ARBA00008773"/>
    </source>
</evidence>
<feature type="chain" id="PRO_5024289838" description="glucan endo-1,3-beta-D-glucosidase" evidence="10">
    <location>
        <begin position="33"/>
        <end position="374"/>
    </location>
</feature>
<dbReference type="GO" id="GO:0005975">
    <property type="term" value="P:carbohydrate metabolic process"/>
    <property type="evidence" value="ECO:0007669"/>
    <property type="project" value="InterPro"/>
</dbReference>
<evidence type="ECO:0000256" key="10">
    <source>
        <dbReference type="SAM" id="SignalP"/>
    </source>
</evidence>
<evidence type="ECO:0000313" key="12">
    <source>
        <dbReference type="Proteomes" id="UP000327013"/>
    </source>
</evidence>
<organism evidence="11 12">
    <name type="scientific">Carpinus fangiana</name>
    <dbReference type="NCBI Taxonomy" id="176857"/>
    <lineage>
        <taxon>Eukaryota</taxon>
        <taxon>Viridiplantae</taxon>
        <taxon>Streptophyta</taxon>
        <taxon>Embryophyta</taxon>
        <taxon>Tracheophyta</taxon>
        <taxon>Spermatophyta</taxon>
        <taxon>Magnoliopsida</taxon>
        <taxon>eudicotyledons</taxon>
        <taxon>Gunneridae</taxon>
        <taxon>Pentapetalae</taxon>
        <taxon>rosids</taxon>
        <taxon>fabids</taxon>
        <taxon>Fagales</taxon>
        <taxon>Betulaceae</taxon>
        <taxon>Carpinus</taxon>
    </lineage>
</organism>
<dbReference type="PROSITE" id="PS00587">
    <property type="entry name" value="GLYCOSYL_HYDROL_F17"/>
    <property type="match status" value="1"/>
</dbReference>
<dbReference type="SUPFAM" id="SSF51445">
    <property type="entry name" value="(Trans)glycosidases"/>
    <property type="match status" value="1"/>
</dbReference>
<comment type="similarity">
    <text evidence="2 8">Belongs to the glycosyl hydrolase 17 family.</text>
</comment>
<dbReference type="PANTHER" id="PTHR32227">
    <property type="entry name" value="GLUCAN ENDO-1,3-BETA-GLUCOSIDASE BG1-RELATED-RELATED"/>
    <property type="match status" value="1"/>
</dbReference>
<evidence type="ECO:0000256" key="4">
    <source>
        <dbReference type="ARBA" id="ARBA00022801"/>
    </source>
</evidence>
<dbReference type="Pfam" id="PF00332">
    <property type="entry name" value="Glyco_hydro_17"/>
    <property type="match status" value="1"/>
</dbReference>
<dbReference type="EMBL" id="CM017326">
    <property type="protein sequence ID" value="KAE8076700.1"/>
    <property type="molecule type" value="Genomic_DNA"/>
</dbReference>
<evidence type="ECO:0000256" key="3">
    <source>
        <dbReference type="ARBA" id="ARBA00012780"/>
    </source>
</evidence>
<dbReference type="InterPro" id="IPR044965">
    <property type="entry name" value="Glyco_hydro_17_plant"/>
</dbReference>
<gene>
    <name evidence="11" type="ORF">FH972_015334</name>
</gene>
<dbReference type="InterPro" id="IPR017853">
    <property type="entry name" value="GH"/>
</dbReference>
<name>A0A5N6RFU5_9ROSI</name>
<proteinExistence type="inferred from homology"/>
<keyword evidence="12" id="KW-1185">Reference proteome</keyword>
<dbReference type="EC" id="3.2.1.39" evidence="3"/>